<dbReference type="GeneTree" id="ENSGT00940000165538"/>
<dbReference type="Ensembl" id="ENSCSAVT00000002153.1">
    <property type="protein sequence ID" value="ENSCSAVP00000002116.1"/>
    <property type="gene ID" value="ENSCSAVG00000001243.1"/>
</dbReference>
<name>H2Y9W8_CIOSA</name>
<sequence length="52" mass="5878">MSTFHWAKIERDESNRTRLNLTLNSSSCALHTSVHYSPSSVLVDNTNNSVKK</sequence>
<dbReference type="HOGENOM" id="CLU_3092596_0_0_1"/>
<evidence type="ECO:0000313" key="2">
    <source>
        <dbReference type="Proteomes" id="UP000007875"/>
    </source>
</evidence>
<keyword evidence="2" id="KW-1185">Reference proteome</keyword>
<reference evidence="1" key="2">
    <citation type="submission" date="2025-08" db="UniProtKB">
        <authorList>
            <consortium name="Ensembl"/>
        </authorList>
    </citation>
    <scope>IDENTIFICATION</scope>
</reference>
<proteinExistence type="predicted"/>
<reference evidence="1" key="3">
    <citation type="submission" date="2025-09" db="UniProtKB">
        <authorList>
            <consortium name="Ensembl"/>
        </authorList>
    </citation>
    <scope>IDENTIFICATION</scope>
</reference>
<organism evidence="1 2">
    <name type="scientific">Ciona savignyi</name>
    <name type="common">Pacific transparent sea squirt</name>
    <dbReference type="NCBI Taxonomy" id="51511"/>
    <lineage>
        <taxon>Eukaryota</taxon>
        <taxon>Metazoa</taxon>
        <taxon>Chordata</taxon>
        <taxon>Tunicata</taxon>
        <taxon>Ascidiacea</taxon>
        <taxon>Phlebobranchia</taxon>
        <taxon>Cionidae</taxon>
        <taxon>Ciona</taxon>
    </lineage>
</organism>
<accession>H2Y9W8</accession>
<evidence type="ECO:0000313" key="1">
    <source>
        <dbReference type="Ensembl" id="ENSCSAVP00000002116.1"/>
    </source>
</evidence>
<protein>
    <submittedName>
        <fullName evidence="1">Uncharacterized protein</fullName>
    </submittedName>
</protein>
<reference evidence="2" key="1">
    <citation type="submission" date="2003-08" db="EMBL/GenBank/DDBJ databases">
        <authorList>
            <person name="Birren B."/>
            <person name="Nusbaum C."/>
            <person name="Abebe A."/>
            <person name="Abouelleil A."/>
            <person name="Adekoya E."/>
            <person name="Ait-zahra M."/>
            <person name="Allen N."/>
            <person name="Allen T."/>
            <person name="An P."/>
            <person name="Anderson M."/>
            <person name="Anderson S."/>
            <person name="Arachchi H."/>
            <person name="Armbruster J."/>
            <person name="Bachantsang P."/>
            <person name="Baldwin J."/>
            <person name="Barry A."/>
            <person name="Bayul T."/>
            <person name="Blitshsteyn B."/>
            <person name="Bloom T."/>
            <person name="Blye J."/>
            <person name="Boguslavskiy L."/>
            <person name="Borowsky M."/>
            <person name="Boukhgalter B."/>
            <person name="Brunache A."/>
            <person name="Butler J."/>
            <person name="Calixte N."/>
            <person name="Calvo S."/>
            <person name="Camarata J."/>
            <person name="Campo K."/>
            <person name="Chang J."/>
            <person name="Cheshatsang Y."/>
            <person name="Citroen M."/>
            <person name="Collymore A."/>
            <person name="Considine T."/>
            <person name="Cook A."/>
            <person name="Cooke P."/>
            <person name="Corum B."/>
            <person name="Cuomo C."/>
            <person name="David R."/>
            <person name="Dawoe T."/>
            <person name="Degray S."/>
            <person name="Dodge S."/>
            <person name="Dooley K."/>
            <person name="Dorje P."/>
            <person name="Dorjee K."/>
            <person name="Dorris L."/>
            <person name="Duffey N."/>
            <person name="Dupes A."/>
            <person name="Elkins T."/>
            <person name="Engels R."/>
            <person name="Erickson J."/>
            <person name="Farina A."/>
            <person name="Faro S."/>
            <person name="Ferreira P."/>
            <person name="Fischer H."/>
            <person name="Fitzgerald M."/>
            <person name="Foley K."/>
            <person name="Gage D."/>
            <person name="Galagan J."/>
            <person name="Gearin G."/>
            <person name="Gnerre S."/>
            <person name="Gnirke A."/>
            <person name="Goyette A."/>
            <person name="Graham J."/>
            <person name="Grandbois E."/>
            <person name="Gyaltsen K."/>
            <person name="Hafez N."/>
            <person name="Hagopian D."/>
            <person name="Hagos B."/>
            <person name="Hall J."/>
            <person name="Hatcher B."/>
            <person name="Heller A."/>
            <person name="Higgins H."/>
            <person name="Honan T."/>
            <person name="Horn A."/>
            <person name="Houde N."/>
            <person name="Hughes L."/>
            <person name="Hulme W."/>
            <person name="Husby E."/>
            <person name="Iliev I."/>
            <person name="Jaffe D."/>
            <person name="Jones C."/>
            <person name="Kamal M."/>
            <person name="Kamat A."/>
            <person name="Kamvysselis M."/>
            <person name="Karlsson E."/>
            <person name="Kells C."/>
            <person name="Kieu A."/>
            <person name="Kisner P."/>
            <person name="Kodira C."/>
            <person name="Kulbokas E."/>
            <person name="Labutti K."/>
            <person name="Lama D."/>
            <person name="Landers T."/>
            <person name="Leger J."/>
            <person name="Levine S."/>
            <person name="Lewis D."/>
            <person name="Lewis T."/>
            <person name="Lindblad-toh K."/>
            <person name="Liu X."/>
            <person name="Lokyitsang T."/>
            <person name="Lokyitsang Y."/>
            <person name="Lucien O."/>
            <person name="Lui A."/>
            <person name="Ma L.J."/>
            <person name="Mabbitt R."/>
            <person name="Macdonald J."/>
            <person name="Maclean C."/>
            <person name="Major J."/>
            <person name="Manning J."/>
            <person name="Marabella R."/>
            <person name="Maru K."/>
            <person name="Matthews C."/>
            <person name="Mauceli E."/>
            <person name="Mccarthy M."/>
            <person name="Mcdonough S."/>
            <person name="Mcghee T."/>
            <person name="Meldrim J."/>
            <person name="Meneus L."/>
            <person name="Mesirov J."/>
            <person name="Mihalev A."/>
            <person name="Mihova T."/>
            <person name="Mikkelsen T."/>
            <person name="Mlenga V."/>
            <person name="Moru K."/>
            <person name="Mozes J."/>
            <person name="Mulrain L."/>
            <person name="Munson G."/>
            <person name="Naylor J."/>
            <person name="Newes C."/>
            <person name="Nguyen C."/>
            <person name="Nguyen N."/>
            <person name="Nguyen T."/>
            <person name="Nicol R."/>
            <person name="Nielsen C."/>
            <person name="Nizzari M."/>
            <person name="Norbu C."/>
            <person name="Norbu N."/>
            <person name="O'donnell P."/>
            <person name="Okoawo O."/>
            <person name="O'leary S."/>
            <person name="Omotosho B."/>
            <person name="O'neill K."/>
            <person name="Osman S."/>
            <person name="Parker S."/>
            <person name="Perrin D."/>
            <person name="Phunkhang P."/>
            <person name="Piqani B."/>
            <person name="Purcell S."/>
            <person name="Rachupka T."/>
            <person name="Ramasamy U."/>
            <person name="Rameau R."/>
            <person name="Ray V."/>
            <person name="Raymond C."/>
            <person name="Retta R."/>
            <person name="Richardson S."/>
            <person name="Rise C."/>
            <person name="Rodriguez J."/>
            <person name="Rogers J."/>
            <person name="Rogov P."/>
            <person name="Rutman M."/>
            <person name="Schupbach R."/>
            <person name="Seaman C."/>
            <person name="Settipalli S."/>
            <person name="Sharpe T."/>
            <person name="Sheridan J."/>
            <person name="Sherpa N."/>
            <person name="Shi J."/>
            <person name="Smirnov S."/>
            <person name="Smith C."/>
            <person name="Sougnez C."/>
            <person name="Spencer B."/>
            <person name="Stalker J."/>
            <person name="Stange-thomann N."/>
            <person name="Stavropoulos S."/>
            <person name="Stetson K."/>
            <person name="Stone C."/>
            <person name="Stone S."/>
            <person name="Stubbs M."/>
            <person name="Talamas J."/>
            <person name="Tchuinga P."/>
            <person name="Tenzing P."/>
            <person name="Tesfaye S."/>
            <person name="Theodore J."/>
            <person name="Thoulutsang Y."/>
            <person name="Topham K."/>
            <person name="Towey S."/>
            <person name="Tsamla T."/>
            <person name="Tsomo N."/>
            <person name="Vallee D."/>
            <person name="Vassiliev H."/>
            <person name="Venkataraman V."/>
            <person name="Vinson J."/>
            <person name="Vo A."/>
            <person name="Wade C."/>
            <person name="Wang S."/>
            <person name="Wangchuk T."/>
            <person name="Wangdi T."/>
            <person name="Whittaker C."/>
            <person name="Wilkinson J."/>
            <person name="Wu Y."/>
            <person name="Wyman D."/>
            <person name="Yadav S."/>
            <person name="Yang S."/>
            <person name="Yang X."/>
            <person name="Yeager S."/>
            <person name="Yee E."/>
            <person name="Young G."/>
            <person name="Zainoun J."/>
            <person name="Zembeck L."/>
            <person name="Zimmer A."/>
            <person name="Zody M."/>
            <person name="Lander E."/>
        </authorList>
    </citation>
    <scope>NUCLEOTIDE SEQUENCE [LARGE SCALE GENOMIC DNA]</scope>
</reference>
<dbReference type="AlphaFoldDB" id="H2Y9W8"/>
<dbReference type="Proteomes" id="UP000007875">
    <property type="component" value="Unassembled WGS sequence"/>
</dbReference>